<dbReference type="PANTHER" id="PTHR22803">
    <property type="entry name" value="MANNOSE, PHOSPHOLIPASE, LECTIN RECEPTOR RELATED"/>
    <property type="match status" value="1"/>
</dbReference>
<dbReference type="SMR" id="A0A0Q9X3D6"/>
<dbReference type="PROSITE" id="PS50041">
    <property type="entry name" value="C_TYPE_LECTIN_2"/>
    <property type="match status" value="1"/>
</dbReference>
<name>A0A0Q9X3D6_DROWI</name>
<dbReference type="CDD" id="cd00037">
    <property type="entry name" value="CLECT"/>
    <property type="match status" value="1"/>
</dbReference>
<dbReference type="EMBL" id="CH963920">
    <property type="protein sequence ID" value="KRF98807.1"/>
    <property type="molecule type" value="Genomic_DNA"/>
</dbReference>
<gene>
    <name evidence="2" type="primary">Dwil\GK26864</name>
    <name evidence="2" type="ORF">Dwil_GK26864</name>
</gene>
<dbReference type="FunCoup" id="A0A0Q9X3D6">
    <property type="interactions" value="5"/>
</dbReference>
<dbReference type="InParanoid" id="A0A0Q9X3D6"/>
<dbReference type="InterPro" id="IPR016186">
    <property type="entry name" value="C-type_lectin-like/link_sf"/>
</dbReference>
<keyword evidence="3" id="KW-1185">Reference proteome</keyword>
<evidence type="ECO:0000313" key="3">
    <source>
        <dbReference type="Proteomes" id="UP000007798"/>
    </source>
</evidence>
<proteinExistence type="predicted"/>
<dbReference type="Gene3D" id="3.10.100.10">
    <property type="entry name" value="Mannose-Binding Protein A, subunit A"/>
    <property type="match status" value="1"/>
</dbReference>
<evidence type="ECO:0000313" key="2">
    <source>
        <dbReference type="EMBL" id="KRF98807.1"/>
    </source>
</evidence>
<dbReference type="OrthoDB" id="7773875at2759"/>
<feature type="domain" description="C-type lectin" evidence="1">
    <location>
        <begin position="42"/>
        <end position="162"/>
    </location>
</feature>
<reference evidence="2 3" key="1">
    <citation type="journal article" date="2007" name="Nature">
        <title>Evolution of genes and genomes on the Drosophila phylogeny.</title>
        <authorList>
            <consortium name="Drosophila 12 Genomes Consortium"/>
            <person name="Clark A.G."/>
            <person name="Eisen M.B."/>
            <person name="Smith D.R."/>
            <person name="Bergman C.M."/>
            <person name="Oliver B."/>
            <person name="Markow T.A."/>
            <person name="Kaufman T.C."/>
            <person name="Kellis M."/>
            <person name="Gelbart W."/>
            <person name="Iyer V.N."/>
            <person name="Pollard D.A."/>
            <person name="Sackton T.B."/>
            <person name="Larracuente A.M."/>
            <person name="Singh N.D."/>
            <person name="Abad J.P."/>
            <person name="Abt D.N."/>
            <person name="Adryan B."/>
            <person name="Aguade M."/>
            <person name="Akashi H."/>
            <person name="Anderson W.W."/>
            <person name="Aquadro C.F."/>
            <person name="Ardell D.H."/>
            <person name="Arguello R."/>
            <person name="Artieri C.G."/>
            <person name="Barbash D.A."/>
            <person name="Barker D."/>
            <person name="Barsanti P."/>
            <person name="Batterham P."/>
            <person name="Batzoglou S."/>
            <person name="Begun D."/>
            <person name="Bhutkar A."/>
            <person name="Blanco E."/>
            <person name="Bosak S.A."/>
            <person name="Bradley R.K."/>
            <person name="Brand A.D."/>
            <person name="Brent M.R."/>
            <person name="Brooks A.N."/>
            <person name="Brown R.H."/>
            <person name="Butlin R.K."/>
            <person name="Caggese C."/>
            <person name="Calvi B.R."/>
            <person name="Bernardo de Carvalho A."/>
            <person name="Caspi A."/>
            <person name="Castrezana S."/>
            <person name="Celniker S.E."/>
            <person name="Chang J.L."/>
            <person name="Chapple C."/>
            <person name="Chatterji S."/>
            <person name="Chinwalla A."/>
            <person name="Civetta A."/>
            <person name="Clifton S.W."/>
            <person name="Comeron J.M."/>
            <person name="Costello J.C."/>
            <person name="Coyne J.A."/>
            <person name="Daub J."/>
            <person name="David R.G."/>
            <person name="Delcher A.L."/>
            <person name="Delehaunty K."/>
            <person name="Do C.B."/>
            <person name="Ebling H."/>
            <person name="Edwards K."/>
            <person name="Eickbush T."/>
            <person name="Evans J.D."/>
            <person name="Filipski A."/>
            <person name="Findeiss S."/>
            <person name="Freyhult E."/>
            <person name="Fulton L."/>
            <person name="Fulton R."/>
            <person name="Garcia A.C."/>
            <person name="Gardiner A."/>
            <person name="Garfield D.A."/>
            <person name="Garvin B.E."/>
            <person name="Gibson G."/>
            <person name="Gilbert D."/>
            <person name="Gnerre S."/>
            <person name="Godfrey J."/>
            <person name="Good R."/>
            <person name="Gotea V."/>
            <person name="Gravely B."/>
            <person name="Greenberg A.J."/>
            <person name="Griffiths-Jones S."/>
            <person name="Gross S."/>
            <person name="Guigo R."/>
            <person name="Gustafson E.A."/>
            <person name="Haerty W."/>
            <person name="Hahn M.W."/>
            <person name="Halligan D.L."/>
            <person name="Halpern A.L."/>
            <person name="Halter G.M."/>
            <person name="Han M.V."/>
            <person name="Heger A."/>
            <person name="Hillier L."/>
            <person name="Hinrichs A.S."/>
            <person name="Holmes I."/>
            <person name="Hoskins R.A."/>
            <person name="Hubisz M.J."/>
            <person name="Hultmark D."/>
            <person name="Huntley M.A."/>
            <person name="Jaffe D.B."/>
            <person name="Jagadeeshan S."/>
            <person name="Jeck W.R."/>
            <person name="Johnson J."/>
            <person name="Jones C.D."/>
            <person name="Jordan W.C."/>
            <person name="Karpen G.H."/>
            <person name="Kataoka E."/>
            <person name="Keightley P.D."/>
            <person name="Kheradpour P."/>
            <person name="Kirkness E.F."/>
            <person name="Koerich L.B."/>
            <person name="Kristiansen K."/>
            <person name="Kudrna D."/>
            <person name="Kulathinal R.J."/>
            <person name="Kumar S."/>
            <person name="Kwok R."/>
            <person name="Lander E."/>
            <person name="Langley C.H."/>
            <person name="Lapoint R."/>
            <person name="Lazzaro B.P."/>
            <person name="Lee S.J."/>
            <person name="Levesque L."/>
            <person name="Li R."/>
            <person name="Lin C.F."/>
            <person name="Lin M.F."/>
            <person name="Lindblad-Toh K."/>
            <person name="Llopart A."/>
            <person name="Long M."/>
            <person name="Low L."/>
            <person name="Lozovsky E."/>
            <person name="Lu J."/>
            <person name="Luo M."/>
            <person name="Machado C.A."/>
            <person name="Makalowski W."/>
            <person name="Marzo M."/>
            <person name="Matsuda M."/>
            <person name="Matzkin L."/>
            <person name="McAllister B."/>
            <person name="McBride C.S."/>
            <person name="McKernan B."/>
            <person name="McKernan K."/>
            <person name="Mendez-Lago M."/>
            <person name="Minx P."/>
            <person name="Mollenhauer M.U."/>
            <person name="Montooth K."/>
            <person name="Mount S.M."/>
            <person name="Mu X."/>
            <person name="Myers E."/>
            <person name="Negre B."/>
            <person name="Newfeld S."/>
            <person name="Nielsen R."/>
            <person name="Noor M.A."/>
            <person name="O'Grady P."/>
            <person name="Pachter L."/>
            <person name="Papaceit M."/>
            <person name="Parisi M.J."/>
            <person name="Parisi M."/>
            <person name="Parts L."/>
            <person name="Pedersen J.S."/>
            <person name="Pesole G."/>
            <person name="Phillippy A.M."/>
            <person name="Ponting C.P."/>
            <person name="Pop M."/>
            <person name="Porcelli D."/>
            <person name="Powell J.R."/>
            <person name="Prohaska S."/>
            <person name="Pruitt K."/>
            <person name="Puig M."/>
            <person name="Quesneville H."/>
            <person name="Ram K.R."/>
            <person name="Rand D."/>
            <person name="Rasmussen M.D."/>
            <person name="Reed L.K."/>
            <person name="Reenan R."/>
            <person name="Reily A."/>
            <person name="Remington K.A."/>
            <person name="Rieger T.T."/>
            <person name="Ritchie M.G."/>
            <person name="Robin C."/>
            <person name="Rogers Y.H."/>
            <person name="Rohde C."/>
            <person name="Rozas J."/>
            <person name="Rubenfield M.J."/>
            <person name="Ruiz A."/>
            <person name="Russo S."/>
            <person name="Salzberg S.L."/>
            <person name="Sanchez-Gracia A."/>
            <person name="Saranga D.J."/>
            <person name="Sato H."/>
            <person name="Schaeffer S.W."/>
            <person name="Schatz M.C."/>
            <person name="Schlenke T."/>
            <person name="Schwartz R."/>
            <person name="Segarra C."/>
            <person name="Singh R.S."/>
            <person name="Sirot L."/>
            <person name="Sirota M."/>
            <person name="Sisneros N.B."/>
            <person name="Smith C.D."/>
            <person name="Smith T.F."/>
            <person name="Spieth J."/>
            <person name="Stage D.E."/>
            <person name="Stark A."/>
            <person name="Stephan W."/>
            <person name="Strausberg R.L."/>
            <person name="Strempel S."/>
            <person name="Sturgill D."/>
            <person name="Sutton G."/>
            <person name="Sutton G.G."/>
            <person name="Tao W."/>
            <person name="Teichmann S."/>
            <person name="Tobari Y.N."/>
            <person name="Tomimura Y."/>
            <person name="Tsolas J.M."/>
            <person name="Valente V.L."/>
            <person name="Venter E."/>
            <person name="Venter J.C."/>
            <person name="Vicario S."/>
            <person name="Vieira F.G."/>
            <person name="Vilella A.J."/>
            <person name="Villasante A."/>
            <person name="Walenz B."/>
            <person name="Wang J."/>
            <person name="Wasserman M."/>
            <person name="Watts T."/>
            <person name="Wilson D."/>
            <person name="Wilson R.K."/>
            <person name="Wing R.A."/>
            <person name="Wolfner M.F."/>
            <person name="Wong A."/>
            <person name="Wong G.K."/>
            <person name="Wu C.I."/>
            <person name="Wu G."/>
            <person name="Yamamoto D."/>
            <person name="Yang H.P."/>
            <person name="Yang S.P."/>
            <person name="Yorke J.A."/>
            <person name="Yoshida K."/>
            <person name="Zdobnov E."/>
            <person name="Zhang P."/>
            <person name="Zhang Y."/>
            <person name="Zimin A.V."/>
            <person name="Baldwin J."/>
            <person name="Abdouelleil A."/>
            <person name="Abdulkadir J."/>
            <person name="Abebe A."/>
            <person name="Abera B."/>
            <person name="Abreu J."/>
            <person name="Acer S.C."/>
            <person name="Aftuck L."/>
            <person name="Alexander A."/>
            <person name="An P."/>
            <person name="Anderson E."/>
            <person name="Anderson S."/>
            <person name="Arachi H."/>
            <person name="Azer M."/>
            <person name="Bachantsang P."/>
            <person name="Barry A."/>
            <person name="Bayul T."/>
            <person name="Berlin A."/>
            <person name="Bessette D."/>
            <person name="Bloom T."/>
            <person name="Blye J."/>
            <person name="Boguslavskiy L."/>
            <person name="Bonnet C."/>
            <person name="Boukhgalter B."/>
            <person name="Bourzgui I."/>
            <person name="Brown A."/>
            <person name="Cahill P."/>
            <person name="Channer S."/>
            <person name="Cheshatsang Y."/>
            <person name="Chuda L."/>
            <person name="Citroen M."/>
            <person name="Collymore A."/>
            <person name="Cooke P."/>
            <person name="Costello M."/>
            <person name="D'Aco K."/>
            <person name="Daza R."/>
            <person name="De Haan G."/>
            <person name="DeGray S."/>
            <person name="DeMaso C."/>
            <person name="Dhargay N."/>
            <person name="Dooley K."/>
            <person name="Dooley E."/>
            <person name="Doricent M."/>
            <person name="Dorje P."/>
            <person name="Dorjee K."/>
            <person name="Dupes A."/>
            <person name="Elong R."/>
            <person name="Falk J."/>
            <person name="Farina A."/>
            <person name="Faro S."/>
            <person name="Ferguson D."/>
            <person name="Fisher S."/>
            <person name="Foley C.D."/>
            <person name="Franke A."/>
            <person name="Friedrich D."/>
            <person name="Gadbois L."/>
            <person name="Gearin G."/>
            <person name="Gearin C.R."/>
            <person name="Giannoukos G."/>
            <person name="Goode T."/>
            <person name="Graham J."/>
            <person name="Grandbois E."/>
            <person name="Grewal S."/>
            <person name="Gyaltsen K."/>
            <person name="Hafez N."/>
            <person name="Hagos B."/>
            <person name="Hall J."/>
            <person name="Henson C."/>
            <person name="Hollinger A."/>
            <person name="Honan T."/>
            <person name="Huard M.D."/>
            <person name="Hughes L."/>
            <person name="Hurhula B."/>
            <person name="Husby M.E."/>
            <person name="Kamat A."/>
            <person name="Kanga B."/>
            <person name="Kashin S."/>
            <person name="Khazanovich D."/>
            <person name="Kisner P."/>
            <person name="Lance K."/>
            <person name="Lara M."/>
            <person name="Lee W."/>
            <person name="Lennon N."/>
            <person name="Letendre F."/>
            <person name="LeVine R."/>
            <person name="Lipovsky A."/>
            <person name="Liu X."/>
            <person name="Liu J."/>
            <person name="Liu S."/>
            <person name="Lokyitsang T."/>
            <person name="Lokyitsang Y."/>
            <person name="Lubonja R."/>
            <person name="Lui A."/>
            <person name="MacDonald P."/>
            <person name="Magnisalis V."/>
            <person name="Maru K."/>
            <person name="Matthews C."/>
            <person name="McCusker W."/>
            <person name="McDonough S."/>
            <person name="Mehta T."/>
            <person name="Meldrim J."/>
            <person name="Meneus L."/>
            <person name="Mihai O."/>
            <person name="Mihalev A."/>
            <person name="Mihova T."/>
            <person name="Mittelman R."/>
            <person name="Mlenga V."/>
            <person name="Montmayeur A."/>
            <person name="Mulrain L."/>
            <person name="Navidi A."/>
            <person name="Naylor J."/>
            <person name="Negash T."/>
            <person name="Nguyen T."/>
            <person name="Nguyen N."/>
            <person name="Nicol R."/>
            <person name="Norbu C."/>
            <person name="Norbu N."/>
            <person name="Novod N."/>
            <person name="O'Neill B."/>
            <person name="Osman S."/>
            <person name="Markiewicz E."/>
            <person name="Oyono O.L."/>
            <person name="Patti C."/>
            <person name="Phunkhang P."/>
            <person name="Pierre F."/>
            <person name="Priest M."/>
            <person name="Raghuraman S."/>
            <person name="Rege F."/>
            <person name="Reyes R."/>
            <person name="Rise C."/>
            <person name="Rogov P."/>
            <person name="Ross K."/>
            <person name="Ryan E."/>
            <person name="Settipalli S."/>
            <person name="Shea T."/>
            <person name="Sherpa N."/>
            <person name="Shi L."/>
            <person name="Shih D."/>
            <person name="Sparrow T."/>
            <person name="Spaulding J."/>
            <person name="Stalker J."/>
            <person name="Stange-Thomann N."/>
            <person name="Stavropoulos S."/>
            <person name="Stone C."/>
            <person name="Strader C."/>
            <person name="Tesfaye S."/>
            <person name="Thomson T."/>
            <person name="Thoulutsang Y."/>
            <person name="Thoulutsang D."/>
            <person name="Topham K."/>
            <person name="Topping I."/>
            <person name="Tsamla T."/>
            <person name="Vassiliev H."/>
            <person name="Vo A."/>
            <person name="Wangchuk T."/>
            <person name="Wangdi T."/>
            <person name="Weiand M."/>
            <person name="Wilkinson J."/>
            <person name="Wilson A."/>
            <person name="Yadav S."/>
            <person name="Young G."/>
            <person name="Yu Q."/>
            <person name="Zembek L."/>
            <person name="Zhong D."/>
            <person name="Zimmer A."/>
            <person name="Zwirko Z."/>
            <person name="Jaffe D.B."/>
            <person name="Alvarez P."/>
            <person name="Brockman W."/>
            <person name="Butler J."/>
            <person name="Chin C."/>
            <person name="Gnerre S."/>
            <person name="Grabherr M."/>
            <person name="Kleber M."/>
            <person name="Mauceli E."/>
            <person name="MacCallum I."/>
        </authorList>
    </citation>
    <scope>NUCLEOTIDE SEQUENCE [LARGE SCALE GENOMIC DNA]</scope>
    <source>
        <strain evidence="3">Tucson 14030-0811.24</strain>
    </source>
</reference>
<sequence length="174" mass="19924">MFRLFAPANLLVSSTKITPIVEDGINHSNISTTPFIQIGNGYYFIHVEKTKNWFDAYESCRLIGAELITFNTMEEWNNILQYFKNNEKTYVFWTSGTDLAKEGNHVWFSSGQAISLDIWASGEPNNEDGLEHCDTFLTRPSSSVSPCMNDRKCDQKLLYIYEAPQPKTASFIVW</sequence>
<dbReference type="Pfam" id="PF00059">
    <property type="entry name" value="Lectin_C"/>
    <property type="match status" value="1"/>
</dbReference>
<dbReference type="InterPro" id="IPR001304">
    <property type="entry name" value="C-type_lectin-like"/>
</dbReference>
<protein>
    <recommendedName>
        <fullName evidence="1">C-type lectin domain-containing protein</fullName>
    </recommendedName>
</protein>
<evidence type="ECO:0000259" key="1">
    <source>
        <dbReference type="PROSITE" id="PS50041"/>
    </source>
</evidence>
<dbReference type="Proteomes" id="UP000007798">
    <property type="component" value="Unassembled WGS sequence"/>
</dbReference>
<dbReference type="AlphaFoldDB" id="A0A0Q9X3D6"/>
<dbReference type="SUPFAM" id="SSF56436">
    <property type="entry name" value="C-type lectin-like"/>
    <property type="match status" value="1"/>
</dbReference>
<dbReference type="InterPro" id="IPR016187">
    <property type="entry name" value="CTDL_fold"/>
</dbReference>
<accession>A0A0Q9X3D6</accession>
<organism evidence="2 3">
    <name type="scientific">Drosophila willistoni</name>
    <name type="common">Fruit fly</name>
    <dbReference type="NCBI Taxonomy" id="7260"/>
    <lineage>
        <taxon>Eukaryota</taxon>
        <taxon>Metazoa</taxon>
        <taxon>Ecdysozoa</taxon>
        <taxon>Arthropoda</taxon>
        <taxon>Hexapoda</taxon>
        <taxon>Insecta</taxon>
        <taxon>Pterygota</taxon>
        <taxon>Neoptera</taxon>
        <taxon>Endopterygota</taxon>
        <taxon>Diptera</taxon>
        <taxon>Brachycera</taxon>
        <taxon>Muscomorpha</taxon>
        <taxon>Ephydroidea</taxon>
        <taxon>Drosophilidae</taxon>
        <taxon>Drosophila</taxon>
        <taxon>Sophophora</taxon>
    </lineage>
</organism>
<dbReference type="InterPro" id="IPR050111">
    <property type="entry name" value="C-type_lectin/snaclec_domain"/>
</dbReference>
<dbReference type="SMART" id="SM00034">
    <property type="entry name" value="CLECT"/>
    <property type="match status" value="1"/>
</dbReference>